<dbReference type="HOGENOM" id="CLU_072531_5_0_12"/>
<dbReference type="GO" id="GO:0016020">
    <property type="term" value="C:membrane"/>
    <property type="evidence" value="ECO:0007669"/>
    <property type="project" value="InterPro"/>
</dbReference>
<dbReference type="InterPro" id="IPR002178">
    <property type="entry name" value="PTS_EIIA_type-2_dom"/>
</dbReference>
<evidence type="ECO:0000259" key="7">
    <source>
        <dbReference type="PROSITE" id="PS51094"/>
    </source>
</evidence>
<evidence type="ECO:0000256" key="2">
    <source>
        <dbReference type="ARBA" id="ARBA00022448"/>
    </source>
</evidence>
<dbReference type="eggNOG" id="COG1762">
    <property type="taxonomic scope" value="Bacteria"/>
</dbReference>
<dbReference type="FunFam" id="3.40.930.10:FF:000009">
    <property type="entry name" value="PTS system, fructose specific IIABC component"/>
    <property type="match status" value="1"/>
</dbReference>
<evidence type="ECO:0000256" key="5">
    <source>
        <dbReference type="ARBA" id="ARBA00022679"/>
    </source>
</evidence>
<keyword evidence="2" id="KW-0813">Transport</keyword>
<dbReference type="PANTHER" id="PTHR47738">
    <property type="entry name" value="PTS SYSTEM FRUCTOSE-LIKE EIIA COMPONENT-RELATED"/>
    <property type="match status" value="1"/>
</dbReference>
<reference evidence="8 9" key="1">
    <citation type="journal article" date="2010" name="Stand. Genomic Sci.">
        <title>Complete genome sequence of Spirochaeta smaragdinae type strain (SEBR 4228).</title>
        <authorList>
            <person name="Mavromatis K."/>
            <person name="Yasawong M."/>
            <person name="Chertkov O."/>
            <person name="Lapidus A."/>
            <person name="Lucas S."/>
            <person name="Nolan M."/>
            <person name="Del Rio T.G."/>
            <person name="Tice H."/>
            <person name="Cheng J.F."/>
            <person name="Pitluck S."/>
            <person name="Liolios K."/>
            <person name="Ivanova N."/>
            <person name="Tapia R."/>
            <person name="Han C."/>
            <person name="Bruce D."/>
            <person name="Goodwin L."/>
            <person name="Pati A."/>
            <person name="Chen A."/>
            <person name="Palaniappan K."/>
            <person name="Land M."/>
            <person name="Hauser L."/>
            <person name="Chang Y.J."/>
            <person name="Jeffries C.D."/>
            <person name="Detter J.C."/>
            <person name="Rohde M."/>
            <person name="Brambilla E."/>
            <person name="Spring S."/>
            <person name="Goker M."/>
            <person name="Sikorski J."/>
            <person name="Woyke T."/>
            <person name="Bristow J."/>
            <person name="Eisen J.A."/>
            <person name="Markowitz V."/>
            <person name="Hugenholtz P."/>
            <person name="Klenk H.P."/>
            <person name="Kyrpides N.C."/>
        </authorList>
    </citation>
    <scope>NUCLEOTIDE SEQUENCE [LARGE SCALE GENOMIC DNA]</scope>
    <source>
        <strain evidence="9">DSM 11293 / JCM 15392 / SEBR 4228</strain>
    </source>
</reference>
<comment type="subcellular location">
    <subcellularLocation>
        <location evidence="1">Cytoplasm</location>
    </subcellularLocation>
</comment>
<dbReference type="STRING" id="573413.Spirs_3765"/>
<name>E1R7Z6_SEDSS</name>
<dbReference type="InterPro" id="IPR004715">
    <property type="entry name" value="PTS_IIA_fruc"/>
</dbReference>
<dbReference type="CDD" id="cd00211">
    <property type="entry name" value="PTS_IIA_fru"/>
    <property type="match status" value="1"/>
</dbReference>
<keyword evidence="4" id="KW-0762">Sugar transport</keyword>
<dbReference type="RefSeq" id="WP_013256310.1">
    <property type="nucleotide sequence ID" value="NC_014364.1"/>
</dbReference>
<dbReference type="GO" id="GO:0005737">
    <property type="term" value="C:cytoplasm"/>
    <property type="evidence" value="ECO:0007669"/>
    <property type="project" value="UniProtKB-SubCell"/>
</dbReference>
<dbReference type="EMBL" id="CP002116">
    <property type="protein sequence ID" value="ADK82851.1"/>
    <property type="molecule type" value="Genomic_DNA"/>
</dbReference>
<gene>
    <name evidence="8" type="ordered locus">Spirs_3765</name>
</gene>
<dbReference type="InterPro" id="IPR016152">
    <property type="entry name" value="PTrfase/Anion_transptr"/>
</dbReference>
<evidence type="ECO:0000256" key="3">
    <source>
        <dbReference type="ARBA" id="ARBA00022553"/>
    </source>
</evidence>
<dbReference type="SUPFAM" id="SSF55804">
    <property type="entry name" value="Phoshotransferase/anion transport protein"/>
    <property type="match status" value="1"/>
</dbReference>
<evidence type="ECO:0000256" key="1">
    <source>
        <dbReference type="ARBA" id="ARBA00004496"/>
    </source>
</evidence>
<dbReference type="Gene3D" id="3.40.930.10">
    <property type="entry name" value="Mannitol-specific EII, Chain A"/>
    <property type="match status" value="1"/>
</dbReference>
<feature type="domain" description="PTS EIIA type-2" evidence="7">
    <location>
        <begin position="6"/>
        <end position="150"/>
    </location>
</feature>
<keyword evidence="3" id="KW-0597">Phosphoprotein</keyword>
<protein>
    <submittedName>
        <fullName evidence="8">PTS IIA-like nitrogen-regulatory protein PtsN</fullName>
    </submittedName>
</protein>
<dbReference type="PROSITE" id="PS51094">
    <property type="entry name" value="PTS_EIIA_TYPE_2"/>
    <property type="match status" value="1"/>
</dbReference>
<organism evidence="8 9">
    <name type="scientific">Sediminispirochaeta smaragdinae (strain DSM 11293 / JCM 15392 / SEBR 4228)</name>
    <name type="common">Spirochaeta smaragdinae</name>
    <dbReference type="NCBI Taxonomy" id="573413"/>
    <lineage>
        <taxon>Bacteria</taxon>
        <taxon>Pseudomonadati</taxon>
        <taxon>Spirochaetota</taxon>
        <taxon>Spirochaetia</taxon>
        <taxon>Spirochaetales</taxon>
        <taxon>Spirochaetaceae</taxon>
        <taxon>Sediminispirochaeta</taxon>
    </lineage>
</organism>
<evidence type="ECO:0000256" key="4">
    <source>
        <dbReference type="ARBA" id="ARBA00022597"/>
    </source>
</evidence>
<evidence type="ECO:0000256" key="6">
    <source>
        <dbReference type="ARBA" id="ARBA00022683"/>
    </source>
</evidence>
<dbReference type="NCBIfam" id="TIGR00848">
    <property type="entry name" value="fruA"/>
    <property type="match status" value="1"/>
</dbReference>
<keyword evidence="5" id="KW-0808">Transferase</keyword>
<dbReference type="GO" id="GO:0008982">
    <property type="term" value="F:protein-N(PI)-phosphohistidine-sugar phosphotransferase activity"/>
    <property type="evidence" value="ECO:0007669"/>
    <property type="project" value="InterPro"/>
</dbReference>
<evidence type="ECO:0000313" key="8">
    <source>
        <dbReference type="EMBL" id="ADK82851.1"/>
    </source>
</evidence>
<proteinExistence type="predicted"/>
<keyword evidence="9" id="KW-1185">Reference proteome</keyword>
<dbReference type="InterPro" id="IPR051541">
    <property type="entry name" value="PTS_SugarTrans_NitroReg"/>
</dbReference>
<dbReference type="KEGG" id="ssm:Spirs_3765"/>
<sequence length="153" mass="16695">MKTIATMLEEGVIDLSLKASRKKQAIKELAALLAGTGKVSDCEKIAKAVLAREKVASTGIGHGIAIPHKLSPSVQETVMVFGRSKEGIAFDAIDRKPAHLLFFIVGPENSSADHLKLLSRLSRLLTQESFRDQLMEARSPEEVVALFRNNEES</sequence>
<dbReference type="GO" id="GO:0009401">
    <property type="term" value="P:phosphoenolpyruvate-dependent sugar phosphotransferase system"/>
    <property type="evidence" value="ECO:0007669"/>
    <property type="project" value="UniProtKB-KW"/>
</dbReference>
<dbReference type="Proteomes" id="UP000002318">
    <property type="component" value="Chromosome"/>
</dbReference>
<accession>E1R7Z6</accession>
<evidence type="ECO:0000313" key="9">
    <source>
        <dbReference type="Proteomes" id="UP000002318"/>
    </source>
</evidence>
<dbReference type="Pfam" id="PF00359">
    <property type="entry name" value="PTS_EIIA_2"/>
    <property type="match status" value="1"/>
</dbReference>
<dbReference type="AlphaFoldDB" id="E1R7Z6"/>
<keyword evidence="6" id="KW-0598">Phosphotransferase system</keyword>